<protein>
    <submittedName>
        <fullName evidence="1">Uncharacterized protein</fullName>
    </submittedName>
</protein>
<dbReference type="EMBL" id="CP053069">
    <property type="protein sequence ID" value="QJR10741.1"/>
    <property type="molecule type" value="Genomic_DNA"/>
</dbReference>
<evidence type="ECO:0000313" key="1">
    <source>
        <dbReference type="EMBL" id="QJR10741.1"/>
    </source>
</evidence>
<sequence>MCIFSTARVEAREKLFKWYGPIADNTWALYGLPSFDKKLAAARDARFYKIGSVKNDAKVEYMRAEGASSIREAATDAENPKRLASPKSDPDHIDLWITTSATAKDVATKAGVKDLKEVLVVKRQPLFLACNPRTDKALLDKLAGATKK</sequence>
<dbReference type="SUPFAM" id="SSF53850">
    <property type="entry name" value="Periplasmic binding protein-like II"/>
    <property type="match status" value="1"/>
</dbReference>
<dbReference type="PANTHER" id="PTHR38834">
    <property type="entry name" value="PERIPLASMIC SUBSTRATE BINDING PROTEIN FAMILY 3"/>
    <property type="match status" value="1"/>
</dbReference>
<evidence type="ECO:0000313" key="2">
    <source>
        <dbReference type="Proteomes" id="UP000501534"/>
    </source>
</evidence>
<dbReference type="PANTHER" id="PTHR38834:SF3">
    <property type="entry name" value="SOLUTE-BINDING PROTEIN FAMILY 3_N-TERMINAL DOMAIN-CONTAINING PROTEIN"/>
    <property type="match status" value="1"/>
</dbReference>
<dbReference type="Proteomes" id="UP000501534">
    <property type="component" value="Chromosome"/>
</dbReference>
<name>A0A6M4GTV2_9PROT</name>
<accession>A0A6M4GTV2</accession>
<keyword evidence="2" id="KW-1185">Reference proteome</keyword>
<proteinExistence type="predicted"/>
<dbReference type="AlphaFoldDB" id="A0A6M4GTV2"/>
<organism evidence="1 2">
    <name type="scientific">Usitatibacter rugosus</name>
    <dbReference type="NCBI Taxonomy" id="2732067"/>
    <lineage>
        <taxon>Bacteria</taxon>
        <taxon>Pseudomonadati</taxon>
        <taxon>Pseudomonadota</taxon>
        <taxon>Betaproteobacteria</taxon>
        <taxon>Nitrosomonadales</taxon>
        <taxon>Usitatibacteraceae</taxon>
        <taxon>Usitatibacter</taxon>
    </lineage>
</organism>
<dbReference type="KEGG" id="uru:DSM104443_01810"/>
<dbReference type="RefSeq" id="WP_246232749.1">
    <property type="nucleotide sequence ID" value="NZ_CP053069.1"/>
</dbReference>
<reference evidence="1 2" key="1">
    <citation type="submission" date="2020-04" db="EMBL/GenBank/DDBJ databases">
        <title>Usitatibacter rugosus gen. nov., sp. nov. and Usitatibacter palustris sp. nov., novel members of Usitatibacteraceae fam. nov. within the order Nitrosomonadales isolated from soil.</title>
        <authorList>
            <person name="Huber K.J."/>
            <person name="Neumann-Schaal M."/>
            <person name="Geppert A."/>
            <person name="Luckner M."/>
            <person name="Wanner G."/>
            <person name="Overmann J."/>
        </authorList>
    </citation>
    <scope>NUCLEOTIDE SEQUENCE [LARGE SCALE GENOMIC DNA]</scope>
    <source>
        <strain evidence="1 2">0125_3</strain>
    </source>
</reference>
<gene>
    <name evidence="1" type="ORF">DSM104443_01810</name>
</gene>